<organism evidence="12 13">
    <name type="scientific">Pocillopora meandrina</name>
    <dbReference type="NCBI Taxonomy" id="46732"/>
    <lineage>
        <taxon>Eukaryota</taxon>
        <taxon>Metazoa</taxon>
        <taxon>Cnidaria</taxon>
        <taxon>Anthozoa</taxon>
        <taxon>Hexacorallia</taxon>
        <taxon>Scleractinia</taxon>
        <taxon>Astrocoeniina</taxon>
        <taxon>Pocilloporidae</taxon>
        <taxon>Pocillopora</taxon>
    </lineage>
</organism>
<keyword evidence="5 11" id="KW-0812">Transmembrane</keyword>
<dbReference type="Gene3D" id="3.90.550.50">
    <property type="match status" value="1"/>
</dbReference>
<keyword evidence="7 11" id="KW-1133">Transmembrane helix</keyword>
<gene>
    <name evidence="12" type="ORF">PMEA_00029015</name>
</gene>
<keyword evidence="13" id="KW-1185">Reference proteome</keyword>
<dbReference type="AlphaFoldDB" id="A0AAU9W0R3"/>
<keyword evidence="10" id="KW-0325">Glycoprotein</keyword>
<dbReference type="InterPro" id="IPR029044">
    <property type="entry name" value="Nucleotide-diphossugar_trans"/>
</dbReference>
<dbReference type="EMBL" id="CALNXJ010000006">
    <property type="protein sequence ID" value="CAH3042784.1"/>
    <property type="molecule type" value="Genomic_DNA"/>
</dbReference>
<dbReference type="EC" id="2.4.1.-" evidence="11"/>
<keyword evidence="4" id="KW-0808">Transferase</keyword>
<evidence type="ECO:0000256" key="6">
    <source>
        <dbReference type="ARBA" id="ARBA00022968"/>
    </source>
</evidence>
<comment type="caution">
    <text evidence="12">The sequence shown here is derived from an EMBL/GenBank/DDBJ whole genome shotgun (WGS) entry which is preliminary data.</text>
</comment>
<reference evidence="12 13" key="1">
    <citation type="submission" date="2022-05" db="EMBL/GenBank/DDBJ databases">
        <authorList>
            <consortium name="Genoscope - CEA"/>
            <person name="William W."/>
        </authorList>
    </citation>
    <scope>NUCLEOTIDE SEQUENCE [LARGE SCALE GENOMIC DNA]</scope>
</reference>
<proteinExistence type="inferred from homology"/>
<keyword evidence="6 11" id="KW-0735">Signal-anchor</keyword>
<evidence type="ECO:0000256" key="8">
    <source>
        <dbReference type="ARBA" id="ARBA00023034"/>
    </source>
</evidence>
<evidence type="ECO:0000256" key="9">
    <source>
        <dbReference type="ARBA" id="ARBA00023136"/>
    </source>
</evidence>
<dbReference type="GO" id="GO:0006493">
    <property type="term" value="P:protein O-linked glycosylation"/>
    <property type="evidence" value="ECO:0007669"/>
    <property type="project" value="TreeGrafter"/>
</dbReference>
<keyword evidence="9 11" id="KW-0472">Membrane</keyword>
<evidence type="ECO:0000256" key="4">
    <source>
        <dbReference type="ARBA" id="ARBA00022679"/>
    </source>
</evidence>
<evidence type="ECO:0000256" key="3">
    <source>
        <dbReference type="ARBA" id="ARBA00022676"/>
    </source>
</evidence>
<evidence type="ECO:0000256" key="11">
    <source>
        <dbReference type="RuleBase" id="RU363063"/>
    </source>
</evidence>
<evidence type="ECO:0000256" key="5">
    <source>
        <dbReference type="ARBA" id="ARBA00022692"/>
    </source>
</evidence>
<evidence type="ECO:0000256" key="7">
    <source>
        <dbReference type="ARBA" id="ARBA00022989"/>
    </source>
</evidence>
<comment type="similarity">
    <text evidence="2 11">Belongs to the glycosyltransferase 31 family.</text>
</comment>
<dbReference type="GO" id="GO:0000139">
    <property type="term" value="C:Golgi membrane"/>
    <property type="evidence" value="ECO:0007669"/>
    <property type="project" value="UniProtKB-SubCell"/>
</dbReference>
<evidence type="ECO:0000256" key="2">
    <source>
        <dbReference type="ARBA" id="ARBA00008661"/>
    </source>
</evidence>
<evidence type="ECO:0000256" key="1">
    <source>
        <dbReference type="ARBA" id="ARBA00004323"/>
    </source>
</evidence>
<dbReference type="PANTHER" id="PTHR11214">
    <property type="entry name" value="BETA-1,3-N-ACETYLGLUCOSAMINYLTRANSFERASE"/>
    <property type="match status" value="1"/>
</dbReference>
<dbReference type="FunFam" id="3.90.550.50:FF:000001">
    <property type="entry name" value="Hexosyltransferase"/>
    <property type="match status" value="1"/>
</dbReference>
<evidence type="ECO:0000256" key="10">
    <source>
        <dbReference type="ARBA" id="ARBA00023180"/>
    </source>
</evidence>
<keyword evidence="8 11" id="KW-0333">Golgi apparatus</keyword>
<dbReference type="PANTHER" id="PTHR11214:SF3">
    <property type="entry name" value="BETA-1,3-GALACTOSYLTRANSFERASE 6"/>
    <property type="match status" value="1"/>
</dbReference>
<feature type="transmembrane region" description="Helical" evidence="11">
    <location>
        <begin position="41"/>
        <end position="61"/>
    </location>
</feature>
<keyword evidence="3 11" id="KW-0328">Glycosyltransferase</keyword>
<evidence type="ECO:0000313" key="13">
    <source>
        <dbReference type="Proteomes" id="UP001159428"/>
    </source>
</evidence>
<evidence type="ECO:0000313" key="12">
    <source>
        <dbReference type="EMBL" id="CAH3042784.1"/>
    </source>
</evidence>
<dbReference type="Pfam" id="PF01762">
    <property type="entry name" value="Galactosyl_T"/>
    <property type="match status" value="1"/>
</dbReference>
<dbReference type="SUPFAM" id="SSF53448">
    <property type="entry name" value="Nucleotide-diphospho-sugar transferases"/>
    <property type="match status" value="1"/>
</dbReference>
<accession>A0AAU9W0R3</accession>
<sequence length="394" mass="44741">ITQNITGSRGDNNSVNRRAGAVMPSHALHITRSNKRLLRRIAGVFYVAVTIAIITVCLRDWSQTWRIVSSPPARQLRSVNVHTEVQHLKAPTPASVEKTGATTITTEITKSSPVELEGTHRTVRASTIEDRLPLEHKTTLTSTTKCNQHYFLLILVSSAPAYFDRRRSIRQTWAVDSSINTRWKTVFLLGQSRDKNHTELLQREDAFYGDLIRANYYEHYWNQTLKIEMGFEWAARYCSFKFLLKADDDVFINPPAVIAVLNRAATPKDKLYMGHVYRNPRVQRTGKWSLSQEEYKMTNYPDFCAGPGYILSTDVVTSFVSIFGRIPQFKFDDVYVGMLAAKMGLNAVHVRGFQTPPYLSKTCVLYDNTLVRHGAVGQCLIDLFQKSQIKGMSP</sequence>
<name>A0AAU9W0R3_9CNID</name>
<dbReference type="Proteomes" id="UP001159428">
    <property type="component" value="Unassembled WGS sequence"/>
</dbReference>
<comment type="subcellular location">
    <subcellularLocation>
        <location evidence="1 11">Golgi apparatus membrane</location>
        <topology evidence="1 11">Single-pass type II membrane protein</topology>
    </subcellularLocation>
</comment>
<protein>
    <recommendedName>
        <fullName evidence="11">Hexosyltransferase</fullName>
        <ecNumber evidence="11">2.4.1.-</ecNumber>
    </recommendedName>
</protein>
<feature type="non-terminal residue" evidence="12">
    <location>
        <position position="1"/>
    </location>
</feature>
<dbReference type="GO" id="GO:0016758">
    <property type="term" value="F:hexosyltransferase activity"/>
    <property type="evidence" value="ECO:0007669"/>
    <property type="project" value="InterPro"/>
</dbReference>
<dbReference type="InterPro" id="IPR002659">
    <property type="entry name" value="Glyco_trans_31"/>
</dbReference>